<dbReference type="Proteomes" id="UP000273119">
    <property type="component" value="Unassembled WGS sequence"/>
</dbReference>
<evidence type="ECO:0000313" key="2">
    <source>
        <dbReference type="Proteomes" id="UP000273119"/>
    </source>
</evidence>
<name>A0A496PJA0_9MICC</name>
<reference evidence="1 2" key="1">
    <citation type="submission" date="2018-07" db="EMBL/GenBank/DDBJ databases">
        <title>Arthrobacter sp. nov., isolated from raw cow's milk with high bacterial count.</title>
        <authorList>
            <person name="Hahne J."/>
            <person name="Isele D."/>
            <person name="Lipski A."/>
        </authorList>
    </citation>
    <scope>NUCLEOTIDE SEQUENCE [LARGE SCALE GENOMIC DNA]</scope>
    <source>
        <strain evidence="1 2">JZ R-183</strain>
    </source>
</reference>
<accession>A0A496PJA0</accession>
<evidence type="ECO:0000313" key="1">
    <source>
        <dbReference type="EMBL" id="RKW70573.1"/>
    </source>
</evidence>
<keyword evidence="2" id="KW-1185">Reference proteome</keyword>
<dbReference type="RefSeq" id="WP_121484597.1">
    <property type="nucleotide sequence ID" value="NZ_QQXL01000003.1"/>
</dbReference>
<organism evidence="1 2">
    <name type="scientific">Galactobacter caseinivorans</name>
    <dbReference type="NCBI Taxonomy" id="2676123"/>
    <lineage>
        <taxon>Bacteria</taxon>
        <taxon>Bacillati</taxon>
        <taxon>Actinomycetota</taxon>
        <taxon>Actinomycetes</taxon>
        <taxon>Micrococcales</taxon>
        <taxon>Micrococcaceae</taxon>
        <taxon>Galactobacter</taxon>
    </lineage>
</organism>
<protein>
    <submittedName>
        <fullName evidence="1">Uncharacterized protein</fullName>
    </submittedName>
</protein>
<proteinExistence type="predicted"/>
<gene>
    <name evidence="1" type="ORF">DWQ67_05440</name>
</gene>
<sequence>MGDRTGTASAVRPTAVWIRVSVKAAVEVIKKTSPALWKSMQSYVLKGREAFVKWWDSSVPQWAKNLLGGVSAAGVYDALRWILGLD</sequence>
<comment type="caution">
    <text evidence="1">The sequence shown here is derived from an EMBL/GenBank/DDBJ whole genome shotgun (WGS) entry which is preliminary data.</text>
</comment>
<dbReference type="AlphaFoldDB" id="A0A496PJA0"/>
<dbReference type="EMBL" id="QQXL01000003">
    <property type="protein sequence ID" value="RKW70573.1"/>
    <property type="molecule type" value="Genomic_DNA"/>
</dbReference>